<comment type="caution">
    <text evidence="2">The sequence shown here is derived from an EMBL/GenBank/DDBJ whole genome shotgun (WGS) entry which is preliminary data.</text>
</comment>
<evidence type="ECO:0000313" key="2">
    <source>
        <dbReference type="EMBL" id="KAJ7013948.1"/>
    </source>
</evidence>
<dbReference type="Proteomes" id="UP001164929">
    <property type="component" value="Chromosome 1"/>
</dbReference>
<dbReference type="InterPro" id="IPR053343">
    <property type="entry name" value="PSII_mRNA-binding_protein"/>
</dbReference>
<accession>A0AAD6RRT3</accession>
<evidence type="ECO:0000313" key="3">
    <source>
        <dbReference type="Proteomes" id="UP001164929"/>
    </source>
</evidence>
<dbReference type="EMBL" id="JAQIZT010000001">
    <property type="protein sequence ID" value="KAJ7013948.1"/>
    <property type="molecule type" value="Genomic_DNA"/>
</dbReference>
<keyword evidence="3" id="KW-1185">Reference proteome</keyword>
<sequence>MVQALFSLRGTCCGSLEFGMKSGFFSEYSKIKYVRFCEPKEGSFGSSLALASTLGQQEIGYGFHRAISSLDDRSSLKHERDNSDNDLERNDDSSDEGGKIGKRKDRKIDVLALAWSLHFTKTVDDIEEFQAYSSMIRCFGGCEDEEMEKILEQRMGCSKCGNL</sequence>
<organism evidence="2 3">
    <name type="scientific">Populus alba x Populus x berolinensis</name>
    <dbReference type="NCBI Taxonomy" id="444605"/>
    <lineage>
        <taxon>Eukaryota</taxon>
        <taxon>Viridiplantae</taxon>
        <taxon>Streptophyta</taxon>
        <taxon>Embryophyta</taxon>
        <taxon>Tracheophyta</taxon>
        <taxon>Spermatophyta</taxon>
        <taxon>Magnoliopsida</taxon>
        <taxon>eudicotyledons</taxon>
        <taxon>Gunneridae</taxon>
        <taxon>Pentapetalae</taxon>
        <taxon>rosids</taxon>
        <taxon>fabids</taxon>
        <taxon>Malpighiales</taxon>
        <taxon>Salicaceae</taxon>
        <taxon>Saliceae</taxon>
        <taxon>Populus</taxon>
    </lineage>
</organism>
<evidence type="ECO:0000256" key="1">
    <source>
        <dbReference type="SAM" id="MobiDB-lite"/>
    </source>
</evidence>
<gene>
    <name evidence="2" type="ORF">NC653_003538</name>
</gene>
<dbReference type="PANTHER" id="PTHR47940:SF1">
    <property type="entry name" value="PROTEIN LOW PHOTOSYNTHETIC EFFICIENCY 1, CHLOROPLASTIC"/>
    <property type="match status" value="1"/>
</dbReference>
<protein>
    <submittedName>
        <fullName evidence="2">Uncharacterized protein</fullName>
    </submittedName>
</protein>
<proteinExistence type="predicted"/>
<name>A0AAD6RRT3_9ROSI</name>
<dbReference type="AlphaFoldDB" id="A0AAD6RRT3"/>
<feature type="region of interest" description="Disordered" evidence="1">
    <location>
        <begin position="72"/>
        <end position="101"/>
    </location>
</feature>
<reference evidence="2 3" key="1">
    <citation type="journal article" date="2023" name="Mol. Ecol. Resour.">
        <title>Chromosome-level genome assembly of a triploid poplar Populus alba 'Berolinensis'.</title>
        <authorList>
            <person name="Chen S."/>
            <person name="Yu Y."/>
            <person name="Wang X."/>
            <person name="Wang S."/>
            <person name="Zhang T."/>
            <person name="Zhou Y."/>
            <person name="He R."/>
            <person name="Meng N."/>
            <person name="Wang Y."/>
            <person name="Liu W."/>
            <person name="Liu Z."/>
            <person name="Liu J."/>
            <person name="Guo Q."/>
            <person name="Huang H."/>
            <person name="Sederoff R.R."/>
            <person name="Wang G."/>
            <person name="Qu G."/>
            <person name="Chen S."/>
        </authorList>
    </citation>
    <scope>NUCLEOTIDE SEQUENCE [LARGE SCALE GENOMIC DNA]</scope>
    <source>
        <strain evidence="2">SC-2020</strain>
    </source>
</reference>
<dbReference type="PANTHER" id="PTHR47940">
    <property type="entry name" value="OS12G0283900 PROTEIN"/>
    <property type="match status" value="1"/>
</dbReference>
<feature type="compositionally biased region" description="Basic and acidic residues" evidence="1">
    <location>
        <begin position="72"/>
        <end position="99"/>
    </location>
</feature>